<dbReference type="Proteomes" id="UP001061302">
    <property type="component" value="Chromosome"/>
</dbReference>
<sequence>MNMVSDMEERAALDDGVARFLGVCAQDGELRLSDIRSKAASELKRYGDDLVTHLTQQGVTVPPAIQIAGTEDGRITVLGEHPAKEQIETLVNNDTRLLKWFKEIEVLFEILRRSELRGTEAQLEAQRFNLGLTSIGSVAFFSLR</sequence>
<gene>
    <name evidence="1" type="ORF">N8I74_12680</name>
</gene>
<dbReference type="RefSeq" id="WP_263123473.1">
    <property type="nucleotide sequence ID" value="NZ_CP106753.1"/>
</dbReference>
<name>A0ABY6DQI3_9NEIS</name>
<reference evidence="1" key="1">
    <citation type="submission" date="2022-10" db="EMBL/GenBank/DDBJ databases">
        <title>Chitiniphilus purpureus sp. nov., a novel chitin-degrading bacterium isolated from crawfish pond sediment.</title>
        <authorList>
            <person name="Li K."/>
        </authorList>
    </citation>
    <scope>NUCLEOTIDE SEQUENCE</scope>
    <source>
        <strain evidence="1">CD1</strain>
    </source>
</reference>
<proteinExistence type="predicted"/>
<organism evidence="1 2">
    <name type="scientific">Chitiniphilus purpureus</name>
    <dbReference type="NCBI Taxonomy" id="2981137"/>
    <lineage>
        <taxon>Bacteria</taxon>
        <taxon>Pseudomonadati</taxon>
        <taxon>Pseudomonadota</taxon>
        <taxon>Betaproteobacteria</taxon>
        <taxon>Neisseriales</taxon>
        <taxon>Chitinibacteraceae</taxon>
        <taxon>Chitiniphilus</taxon>
    </lineage>
</organism>
<dbReference type="EMBL" id="CP106753">
    <property type="protein sequence ID" value="UXY14173.1"/>
    <property type="molecule type" value="Genomic_DNA"/>
</dbReference>
<keyword evidence="2" id="KW-1185">Reference proteome</keyword>
<evidence type="ECO:0000313" key="2">
    <source>
        <dbReference type="Proteomes" id="UP001061302"/>
    </source>
</evidence>
<evidence type="ECO:0000313" key="1">
    <source>
        <dbReference type="EMBL" id="UXY14173.1"/>
    </source>
</evidence>
<accession>A0ABY6DQI3</accession>
<protein>
    <submittedName>
        <fullName evidence="1">Uncharacterized protein</fullName>
    </submittedName>
</protein>